<accession>A0ABZ0V418</accession>
<feature type="compositionally biased region" description="Basic residues" evidence="1">
    <location>
        <begin position="71"/>
        <end position="80"/>
    </location>
</feature>
<name>A0ABZ0V418_9RHOB</name>
<dbReference type="RefSeq" id="WP_322329276.1">
    <property type="nucleotide sequence ID" value="NZ_CP139725.1"/>
</dbReference>
<evidence type="ECO:0000313" key="2">
    <source>
        <dbReference type="EMBL" id="WPZ22662.1"/>
    </source>
</evidence>
<evidence type="ECO:0000313" key="3">
    <source>
        <dbReference type="Proteomes" id="UP001326567"/>
    </source>
</evidence>
<keyword evidence="3" id="KW-1185">Reference proteome</keyword>
<sequence>MEDTARAVIRPKILTVAAPIARPDQMRPYLNRLVRESINPRSLFRKLYFAGPYFIAFDRLFAPRTPARLTHAQHRQHRTIAYKTSTNAQA</sequence>
<dbReference type="EMBL" id="CP139725">
    <property type="protein sequence ID" value="WPZ22662.1"/>
    <property type="molecule type" value="Genomic_DNA"/>
</dbReference>
<proteinExistence type="predicted"/>
<feature type="region of interest" description="Disordered" evidence="1">
    <location>
        <begin position="70"/>
        <end position="90"/>
    </location>
</feature>
<gene>
    <name evidence="2" type="ORF">T7987_05285</name>
</gene>
<organism evidence="2 3">
    <name type="scientific">Sulfitobacter faviae</name>
    <dbReference type="NCBI Taxonomy" id="1775881"/>
    <lineage>
        <taxon>Bacteria</taxon>
        <taxon>Pseudomonadati</taxon>
        <taxon>Pseudomonadota</taxon>
        <taxon>Alphaproteobacteria</taxon>
        <taxon>Rhodobacterales</taxon>
        <taxon>Roseobacteraceae</taxon>
        <taxon>Sulfitobacter</taxon>
    </lineage>
</organism>
<dbReference type="Proteomes" id="UP001326567">
    <property type="component" value="Chromosome"/>
</dbReference>
<evidence type="ECO:0000256" key="1">
    <source>
        <dbReference type="SAM" id="MobiDB-lite"/>
    </source>
</evidence>
<protein>
    <submittedName>
        <fullName evidence="2">Uncharacterized protein</fullName>
    </submittedName>
</protein>
<reference evidence="2 3" key="1">
    <citation type="submission" date="2023-11" db="EMBL/GenBank/DDBJ databases">
        <title>From the Deep-Sea to the Surface: Bacterial Genomes Isolated from the Moytirra Hydrothermal Vent Plume.</title>
        <authorList>
            <person name="Major S.R."/>
        </authorList>
    </citation>
    <scope>NUCLEOTIDE SEQUENCE [LARGE SCALE GENOMIC DNA]</scope>
    <source>
        <strain evidence="2 3">OXR-9</strain>
    </source>
</reference>